<proteinExistence type="predicted"/>
<dbReference type="STRING" id="686796.SAMN04488104_1008106"/>
<organism evidence="6 7">
    <name type="scientific">Algoriphagus faecimaris</name>
    <dbReference type="NCBI Taxonomy" id="686796"/>
    <lineage>
        <taxon>Bacteria</taxon>
        <taxon>Pseudomonadati</taxon>
        <taxon>Bacteroidota</taxon>
        <taxon>Cytophagia</taxon>
        <taxon>Cytophagales</taxon>
        <taxon>Cyclobacteriaceae</taxon>
        <taxon>Algoriphagus</taxon>
    </lineage>
</organism>
<keyword evidence="6" id="KW-0418">Kinase</keyword>
<keyword evidence="4" id="KW-1133">Transmembrane helix</keyword>
<dbReference type="Gene3D" id="1.10.287.130">
    <property type="match status" value="1"/>
</dbReference>
<dbReference type="GO" id="GO:0000155">
    <property type="term" value="F:phosphorelay sensor kinase activity"/>
    <property type="evidence" value="ECO:0007669"/>
    <property type="project" value="InterPro"/>
</dbReference>
<dbReference type="EMBL" id="FNAC01000008">
    <property type="protein sequence ID" value="SDC88751.1"/>
    <property type="molecule type" value="Genomic_DNA"/>
</dbReference>
<comment type="catalytic activity">
    <reaction evidence="1">
        <text>ATP + protein L-histidine = ADP + protein N-phospho-L-histidine.</text>
        <dbReference type="EC" id="2.7.13.3"/>
    </reaction>
</comment>
<keyword evidence="4" id="KW-0812">Transmembrane</keyword>
<dbReference type="AlphaFoldDB" id="A0A1G6Q947"/>
<accession>A0A1G6Q947</accession>
<dbReference type="EC" id="2.7.13.3" evidence="2"/>
<evidence type="ECO:0000256" key="2">
    <source>
        <dbReference type="ARBA" id="ARBA00012438"/>
    </source>
</evidence>
<name>A0A1G6Q947_9BACT</name>
<feature type="domain" description="Histidine kinase" evidence="5">
    <location>
        <begin position="221"/>
        <end position="459"/>
    </location>
</feature>
<dbReference type="InterPro" id="IPR003661">
    <property type="entry name" value="HisK_dim/P_dom"/>
</dbReference>
<evidence type="ECO:0000256" key="3">
    <source>
        <dbReference type="ARBA" id="ARBA00022553"/>
    </source>
</evidence>
<keyword evidence="4" id="KW-0472">Membrane</keyword>
<sequence>MFRKITEYFIPPAKLAAGDELRSERIFVAVLLISAISNFIGINLAVEINATLNGYLLLVNGVINFLILIAYRFGLAKKVAALLFLTQFAISFPIQAWLQGGLVSPAAAAFFLLPAIAMLILGKRAALFWMVVSALLSLGLFLLETMEGAPVPQYNLDKKELFYFSSILGTNITIFIILLVYELGKSRAFQNIQEKNEALINTQEQLIQQEKLASLGQLTAGIAHEIKNPLNFILNFADVNQELVDELKENLEKGSSADNLELLRDIQFNLKKIHDHGARADTIVKSMLKHSRESSGKKEPADFNELVKEYVNLSFHGMRAGKDPINVSIEQDLDPGIKEVMMNGEDFSRVILNLCNNSFDALREKIKQNEPDFQANLKIKTIRFGNKLKFMVEDNGPGIPKEMQDKILQPFFTTKKGTEGTGLGLSISHDIIKSHGGNLQISSLPGRGTIFTIELPLSLNE</sequence>
<dbReference type="InterPro" id="IPR036890">
    <property type="entry name" value="HATPase_C_sf"/>
</dbReference>
<dbReference type="Proteomes" id="UP000199060">
    <property type="component" value="Unassembled WGS sequence"/>
</dbReference>
<dbReference type="InterPro" id="IPR005467">
    <property type="entry name" value="His_kinase_dom"/>
</dbReference>
<evidence type="ECO:0000256" key="1">
    <source>
        <dbReference type="ARBA" id="ARBA00000085"/>
    </source>
</evidence>
<dbReference type="SMART" id="SM00387">
    <property type="entry name" value="HATPase_c"/>
    <property type="match status" value="1"/>
</dbReference>
<evidence type="ECO:0000313" key="6">
    <source>
        <dbReference type="EMBL" id="SDC88751.1"/>
    </source>
</evidence>
<keyword evidence="6" id="KW-0808">Transferase</keyword>
<dbReference type="PANTHER" id="PTHR43065:SF42">
    <property type="entry name" value="TWO-COMPONENT SENSOR PPRA"/>
    <property type="match status" value="1"/>
</dbReference>
<dbReference type="PRINTS" id="PR00344">
    <property type="entry name" value="BCTRLSENSOR"/>
</dbReference>
<dbReference type="SUPFAM" id="SSF55874">
    <property type="entry name" value="ATPase domain of HSP90 chaperone/DNA topoisomerase II/histidine kinase"/>
    <property type="match status" value="1"/>
</dbReference>
<dbReference type="SUPFAM" id="SSF47384">
    <property type="entry name" value="Homodimeric domain of signal transducing histidine kinase"/>
    <property type="match status" value="1"/>
</dbReference>
<feature type="transmembrane region" description="Helical" evidence="4">
    <location>
        <begin position="52"/>
        <end position="71"/>
    </location>
</feature>
<reference evidence="7" key="1">
    <citation type="submission" date="2016-10" db="EMBL/GenBank/DDBJ databases">
        <authorList>
            <person name="Varghese N."/>
            <person name="Submissions S."/>
        </authorList>
    </citation>
    <scope>NUCLEOTIDE SEQUENCE [LARGE SCALE GENOMIC DNA]</scope>
    <source>
        <strain evidence="7">DSM 23095</strain>
    </source>
</reference>
<dbReference type="PANTHER" id="PTHR43065">
    <property type="entry name" value="SENSOR HISTIDINE KINASE"/>
    <property type="match status" value="1"/>
</dbReference>
<gene>
    <name evidence="6" type="ORF">SAMN04488104_1008106</name>
</gene>
<dbReference type="SMART" id="SM00388">
    <property type="entry name" value="HisKA"/>
    <property type="match status" value="1"/>
</dbReference>
<dbReference type="RefSeq" id="WP_087938448.1">
    <property type="nucleotide sequence ID" value="NZ_FNAC01000008.1"/>
</dbReference>
<dbReference type="InterPro" id="IPR003594">
    <property type="entry name" value="HATPase_dom"/>
</dbReference>
<evidence type="ECO:0000313" key="7">
    <source>
        <dbReference type="Proteomes" id="UP000199060"/>
    </source>
</evidence>
<evidence type="ECO:0000256" key="4">
    <source>
        <dbReference type="SAM" id="Phobius"/>
    </source>
</evidence>
<feature type="transmembrane region" description="Helical" evidence="4">
    <location>
        <begin position="163"/>
        <end position="181"/>
    </location>
</feature>
<feature type="transmembrane region" description="Helical" evidence="4">
    <location>
        <begin position="126"/>
        <end position="143"/>
    </location>
</feature>
<dbReference type="InterPro" id="IPR036097">
    <property type="entry name" value="HisK_dim/P_sf"/>
</dbReference>
<dbReference type="PROSITE" id="PS50109">
    <property type="entry name" value="HIS_KIN"/>
    <property type="match status" value="1"/>
</dbReference>
<evidence type="ECO:0000259" key="5">
    <source>
        <dbReference type="PROSITE" id="PS50109"/>
    </source>
</evidence>
<dbReference type="Gene3D" id="3.30.565.10">
    <property type="entry name" value="Histidine kinase-like ATPase, C-terminal domain"/>
    <property type="match status" value="1"/>
</dbReference>
<dbReference type="InterPro" id="IPR004358">
    <property type="entry name" value="Sig_transdc_His_kin-like_C"/>
</dbReference>
<keyword evidence="7" id="KW-1185">Reference proteome</keyword>
<dbReference type="Pfam" id="PF02518">
    <property type="entry name" value="HATPase_c"/>
    <property type="match status" value="1"/>
</dbReference>
<dbReference type="OrthoDB" id="9806995at2"/>
<dbReference type="CDD" id="cd00082">
    <property type="entry name" value="HisKA"/>
    <property type="match status" value="1"/>
</dbReference>
<feature type="transmembrane region" description="Helical" evidence="4">
    <location>
        <begin position="102"/>
        <end position="121"/>
    </location>
</feature>
<feature type="transmembrane region" description="Helical" evidence="4">
    <location>
        <begin position="26"/>
        <end position="46"/>
    </location>
</feature>
<dbReference type="Pfam" id="PF00512">
    <property type="entry name" value="HisKA"/>
    <property type="match status" value="1"/>
</dbReference>
<feature type="transmembrane region" description="Helical" evidence="4">
    <location>
        <begin position="78"/>
        <end position="96"/>
    </location>
</feature>
<protein>
    <recommendedName>
        <fullName evidence="2">histidine kinase</fullName>
        <ecNumber evidence="2">2.7.13.3</ecNumber>
    </recommendedName>
</protein>
<keyword evidence="3" id="KW-0597">Phosphoprotein</keyword>